<keyword evidence="1 2" id="KW-0238">DNA-binding</keyword>
<accession>A0A4R8RXI6</accession>
<evidence type="ECO:0000256" key="2">
    <source>
        <dbReference type="PROSITE-ProRule" id="PRU00335"/>
    </source>
</evidence>
<evidence type="ECO:0000313" key="5">
    <source>
        <dbReference type="Proteomes" id="UP000295117"/>
    </source>
</evidence>
<dbReference type="AlphaFoldDB" id="A0A4R8RXI6"/>
<dbReference type="GO" id="GO:0003700">
    <property type="term" value="F:DNA-binding transcription factor activity"/>
    <property type="evidence" value="ECO:0007669"/>
    <property type="project" value="TreeGrafter"/>
</dbReference>
<dbReference type="Gene3D" id="1.10.357.10">
    <property type="entry name" value="Tetracycline Repressor, domain 2"/>
    <property type="match status" value="1"/>
</dbReference>
<feature type="domain" description="HTH tetR-type" evidence="3">
    <location>
        <begin position="25"/>
        <end position="85"/>
    </location>
</feature>
<reference evidence="4 5" key="1">
    <citation type="journal article" date="2019" name="Sci. Rep.">
        <title>Extended insight into the Mycobacterium chelonae-abscessus complex through whole genome sequencing of Mycobacterium salmoniphilum outbreak and Mycobacterium salmoniphilum-like strains.</title>
        <authorList>
            <person name="Behra P.R.K."/>
            <person name="Das S."/>
            <person name="Pettersson B.M.F."/>
            <person name="Shirreff L."/>
            <person name="DuCote T."/>
            <person name="Jacobsson K.G."/>
            <person name="Ennis D.G."/>
            <person name="Kirsebom L.A."/>
        </authorList>
    </citation>
    <scope>NUCLEOTIDE SEQUENCE [LARGE SCALE GENOMIC DNA]</scope>
    <source>
        <strain evidence="4 5">DE 4585</strain>
    </source>
</reference>
<organism evidence="4 5">
    <name type="scientific">Mycobacteroides salmoniphilum</name>
    <dbReference type="NCBI Taxonomy" id="404941"/>
    <lineage>
        <taxon>Bacteria</taxon>
        <taxon>Bacillati</taxon>
        <taxon>Actinomycetota</taxon>
        <taxon>Actinomycetes</taxon>
        <taxon>Mycobacteriales</taxon>
        <taxon>Mycobacteriaceae</taxon>
        <taxon>Mycobacteroides</taxon>
    </lineage>
</organism>
<dbReference type="PRINTS" id="PR00455">
    <property type="entry name" value="HTHTETR"/>
</dbReference>
<dbReference type="PANTHER" id="PTHR30055">
    <property type="entry name" value="HTH-TYPE TRANSCRIPTIONAL REGULATOR RUTR"/>
    <property type="match status" value="1"/>
</dbReference>
<dbReference type="GO" id="GO:0000976">
    <property type="term" value="F:transcription cis-regulatory region binding"/>
    <property type="evidence" value="ECO:0007669"/>
    <property type="project" value="TreeGrafter"/>
</dbReference>
<name>A0A4R8RXI6_9MYCO</name>
<dbReference type="Pfam" id="PF00440">
    <property type="entry name" value="TetR_N"/>
    <property type="match status" value="1"/>
</dbReference>
<dbReference type="EMBL" id="PECH01000009">
    <property type="protein sequence ID" value="TDZ78311.1"/>
    <property type="molecule type" value="Genomic_DNA"/>
</dbReference>
<dbReference type="InterPro" id="IPR050109">
    <property type="entry name" value="HTH-type_TetR-like_transc_reg"/>
</dbReference>
<evidence type="ECO:0000256" key="1">
    <source>
        <dbReference type="ARBA" id="ARBA00023125"/>
    </source>
</evidence>
<dbReference type="PANTHER" id="PTHR30055:SF153">
    <property type="entry name" value="HTH-TYPE TRANSCRIPTIONAL REPRESSOR RV3405C"/>
    <property type="match status" value="1"/>
</dbReference>
<protein>
    <submittedName>
        <fullName evidence="4">Transcriptional regulator BetI</fullName>
    </submittedName>
</protein>
<dbReference type="RefSeq" id="WP_134073210.1">
    <property type="nucleotide sequence ID" value="NZ_PECH01000009.1"/>
</dbReference>
<dbReference type="InterPro" id="IPR001647">
    <property type="entry name" value="HTH_TetR"/>
</dbReference>
<comment type="caution">
    <text evidence="4">The sequence shown here is derived from an EMBL/GenBank/DDBJ whole genome shotgun (WGS) entry which is preliminary data.</text>
</comment>
<dbReference type="SUPFAM" id="SSF46689">
    <property type="entry name" value="Homeodomain-like"/>
    <property type="match status" value="1"/>
</dbReference>
<evidence type="ECO:0000313" key="4">
    <source>
        <dbReference type="EMBL" id="TDZ78311.1"/>
    </source>
</evidence>
<evidence type="ECO:0000259" key="3">
    <source>
        <dbReference type="PROSITE" id="PS50977"/>
    </source>
</evidence>
<proteinExistence type="predicted"/>
<gene>
    <name evidence="4" type="ORF">DE4585_04148</name>
</gene>
<dbReference type="PROSITE" id="PS50977">
    <property type="entry name" value="HTH_TETR_2"/>
    <property type="match status" value="1"/>
</dbReference>
<sequence length="220" mass="24334">MSKDTLLNTLASVDPSALQLPGDLDELTERVLAAAAEQIAVAGWRRSTVDDVAKRAGLSRATVYRRFPNKKALTEAVVYAELRKYMAGVASRIEGRTMTLADRMAESSSYTVEFILDHPLLRRLLETEPESILPALTTDAGPLIEAFREFCASRWKVEIYGDATVSPQVSTHLRTVAELHIRIGLSLILTRQTVIELDTAEQARSFARDYLAPMLDTGRG</sequence>
<dbReference type="InterPro" id="IPR009057">
    <property type="entry name" value="Homeodomain-like_sf"/>
</dbReference>
<dbReference type="Proteomes" id="UP000295117">
    <property type="component" value="Unassembled WGS sequence"/>
</dbReference>
<feature type="DNA-binding region" description="H-T-H motif" evidence="2">
    <location>
        <begin position="48"/>
        <end position="67"/>
    </location>
</feature>